<dbReference type="PANTHER" id="PTHR46564">
    <property type="entry name" value="TRANSPOSASE"/>
    <property type="match status" value="1"/>
</dbReference>
<gene>
    <name evidence="2" type="primary">isftu1</name>
    <name evidence="2" type="ordered locus">FTL_0314</name>
</gene>
<dbReference type="InterPro" id="IPR036388">
    <property type="entry name" value="WH-like_DNA-bd_sf"/>
</dbReference>
<dbReference type="InterPro" id="IPR038717">
    <property type="entry name" value="Tc1-like_DDE_dom"/>
</dbReference>
<dbReference type="KEGG" id="ftl:FTL_0314"/>
<reference evidence="2 3" key="1">
    <citation type="submission" date="2006-02" db="EMBL/GenBank/DDBJ databases">
        <authorList>
            <consortium name="Microbial Genomics Group"/>
            <consortium name="Lawrence Livermore National Laboratory"/>
            <consortium name="and the Genome Analysis Group"/>
            <consortium name="Oak Ridge National Laboratory"/>
            <person name="Larimer F.W."/>
        </authorList>
    </citation>
    <scope>NUCLEOTIDE SEQUENCE [LARGE SCALE GENOMIC DNA]</scope>
    <source>
        <strain evidence="2 3">LVS</strain>
    </source>
</reference>
<dbReference type="InterPro" id="IPR009057">
    <property type="entry name" value="Homeodomain-like_sf"/>
</dbReference>
<dbReference type="Gene3D" id="3.30.420.10">
    <property type="entry name" value="Ribonuclease H-like superfamily/Ribonuclease H"/>
    <property type="match status" value="1"/>
</dbReference>
<reference evidence="3" key="2">
    <citation type="submission" date="2006-03" db="EMBL/GenBank/DDBJ databases">
        <title>Complete genome sequence of Francisella tularensis LVS (Live Vaccine Strain).</title>
        <authorList>
            <person name="Chain P."/>
            <person name="Larimer F."/>
            <person name="Land M."/>
            <person name="Stilwagen S."/>
            <person name="Larsson P."/>
            <person name="Bearden S."/>
            <person name="Chu M."/>
            <person name="Oyston P."/>
            <person name="Forsman M."/>
            <person name="Andersson S."/>
            <person name="Lindler L."/>
            <person name="Titball R."/>
            <person name="Garcia E."/>
        </authorList>
    </citation>
    <scope>NUCLEOTIDE SEQUENCE [LARGE SCALE GENOMIC DNA]</scope>
    <source>
        <strain evidence="3">LVS</strain>
    </source>
</reference>
<dbReference type="SUPFAM" id="SSF53098">
    <property type="entry name" value="Ribonuclease H-like"/>
    <property type="match status" value="1"/>
</dbReference>
<dbReference type="PANTHER" id="PTHR46564:SF1">
    <property type="entry name" value="TRANSPOSASE"/>
    <property type="match status" value="1"/>
</dbReference>
<name>A0ABF7PUJ7_FRATH</name>
<dbReference type="EMBL" id="AM233362">
    <property type="protein sequence ID" value="CAJ80408.2"/>
    <property type="molecule type" value="Genomic_DNA"/>
</dbReference>
<dbReference type="Pfam" id="PF13358">
    <property type="entry name" value="DDE_3"/>
    <property type="match status" value="1"/>
</dbReference>
<evidence type="ECO:0000313" key="3">
    <source>
        <dbReference type="Proteomes" id="UP000001944"/>
    </source>
</evidence>
<evidence type="ECO:0000259" key="1">
    <source>
        <dbReference type="Pfam" id="PF13358"/>
    </source>
</evidence>
<protein>
    <submittedName>
        <fullName evidence="2">Transposase</fullName>
    </submittedName>
</protein>
<organism evidence="2 3">
    <name type="scientific">Francisella tularensis subsp. holarctica (strain LVS)</name>
    <dbReference type="NCBI Taxonomy" id="376619"/>
    <lineage>
        <taxon>Bacteria</taxon>
        <taxon>Pseudomonadati</taxon>
        <taxon>Pseudomonadota</taxon>
        <taxon>Gammaproteobacteria</taxon>
        <taxon>Thiotrichales</taxon>
        <taxon>Francisellaceae</taxon>
        <taxon>Francisella</taxon>
    </lineage>
</organism>
<dbReference type="NCBIfam" id="NF033545">
    <property type="entry name" value="transpos_IS630"/>
    <property type="match status" value="1"/>
</dbReference>
<feature type="domain" description="Tc1-like transposase DDE" evidence="1">
    <location>
        <begin position="141"/>
        <end position="281"/>
    </location>
</feature>
<dbReference type="AlphaFoldDB" id="A0ABF7PUJ7"/>
<dbReference type="Proteomes" id="UP000001944">
    <property type="component" value="Chromosome"/>
</dbReference>
<dbReference type="InterPro" id="IPR012337">
    <property type="entry name" value="RNaseH-like_sf"/>
</dbReference>
<evidence type="ECO:0000313" key="2">
    <source>
        <dbReference type="EMBL" id="CAJ80408.2"/>
    </source>
</evidence>
<proteinExistence type="predicted"/>
<sequence>MPSYSQDFRDIVINKYEEGMTEFELSKFFNIDKRTVVSWIELYKRTGDYSSRQGVGCGRVASFTDKTLIEQYLIDHPDASTLDIKEALAPDIPRSTFYDCLNILGFSFKKRLQNISKEKNMKGWSILEYIEKLKEIAQNLLFYIDEMWCDNKLSILRGWSLIGEPSYGEVLAYQTQRRSIVAGYNYADKKIIAPLEYSGYTNTEIFNQWFEEHLCPSLKPKTTIVMDNASFHKSSKLIEIANKFDVQILYLPPYSPDLNPIEKVWANFKKIFRKVNNSFEKFCDAISYVFNKILSD</sequence>
<dbReference type="InterPro" id="IPR036397">
    <property type="entry name" value="RNaseH_sf"/>
</dbReference>
<accession>A0ABF7PUJ7</accession>
<dbReference type="SUPFAM" id="SSF46689">
    <property type="entry name" value="Homeodomain-like"/>
    <property type="match status" value="1"/>
</dbReference>
<dbReference type="InterPro" id="IPR047655">
    <property type="entry name" value="Transpos_IS630-like"/>
</dbReference>
<dbReference type="Gene3D" id="1.10.10.10">
    <property type="entry name" value="Winged helix-like DNA-binding domain superfamily/Winged helix DNA-binding domain"/>
    <property type="match status" value="1"/>
</dbReference>